<protein>
    <recommendedName>
        <fullName evidence="5">Membrane anchor Opy2 N-terminal domain-containing protein</fullName>
    </recommendedName>
</protein>
<evidence type="ECO:0000256" key="1">
    <source>
        <dbReference type="SAM" id="MobiDB-lite"/>
    </source>
</evidence>
<dbReference type="OrthoDB" id="2269650at2759"/>
<dbReference type="STRING" id="1263082.A0A068S185"/>
<dbReference type="VEuPathDB" id="FungiDB:LCOR_06884.1"/>
<feature type="compositionally biased region" description="Polar residues" evidence="1">
    <location>
        <begin position="77"/>
        <end position="86"/>
    </location>
</feature>
<accession>A0A068S185</accession>
<feature type="compositionally biased region" description="Polar residues" evidence="1">
    <location>
        <begin position="164"/>
        <end position="186"/>
    </location>
</feature>
<evidence type="ECO:0000256" key="2">
    <source>
        <dbReference type="SAM" id="Phobius"/>
    </source>
</evidence>
<proteinExistence type="predicted"/>
<gene>
    <name evidence="3" type="ORF">LCOR_06884.1</name>
</gene>
<evidence type="ECO:0000313" key="3">
    <source>
        <dbReference type="EMBL" id="CDH55770.1"/>
    </source>
</evidence>
<name>A0A068S185_9FUNG</name>
<organism evidence="3 4">
    <name type="scientific">Lichtheimia corymbifera JMRC:FSU:9682</name>
    <dbReference type="NCBI Taxonomy" id="1263082"/>
    <lineage>
        <taxon>Eukaryota</taxon>
        <taxon>Fungi</taxon>
        <taxon>Fungi incertae sedis</taxon>
        <taxon>Mucoromycota</taxon>
        <taxon>Mucoromycotina</taxon>
        <taxon>Mucoromycetes</taxon>
        <taxon>Mucorales</taxon>
        <taxon>Lichtheimiaceae</taxon>
        <taxon>Lichtheimia</taxon>
    </lineage>
</organism>
<dbReference type="AlphaFoldDB" id="A0A068S185"/>
<keyword evidence="2" id="KW-1133">Transmembrane helix</keyword>
<comment type="caution">
    <text evidence="3">The sequence shown here is derived from an EMBL/GenBank/DDBJ whole genome shotgun (WGS) entry which is preliminary data.</text>
</comment>
<keyword evidence="2" id="KW-0812">Transmembrane</keyword>
<keyword evidence="4" id="KW-1185">Reference proteome</keyword>
<feature type="region of interest" description="Disordered" evidence="1">
    <location>
        <begin position="50"/>
        <end position="86"/>
    </location>
</feature>
<sequence>MAQSSCTPSSCKPKCNPGCSANQVCTLGTMKECGVCPASTCVDRSVLGLPPSSSNTSSASSPTPTNDSSSAEEENEQPTQSQGNNNKGALIGGIVGGLLGGLVIFTAVGCLLIRRYKHKSKNLLPFASSNLGVGYSSTSEKTSNVGNTRQVTSGVIPVTYIPPGSNNNNTTTRDGQQSNRASQFLNVTDYDSDGESADTRSSMASTADNPTTPSKTGYAIAVSRARPQIMRVNQIQIPSTDGLSRSSSVRTVLTREANLSRSNTAPARRVHKPPTPQPRPITMLNPAEPQQQSSSLAPPAPDNNNDEDPFHDRHSISVEDLSRPSSSSLQHQSILDSRTLGDGEITIYWNPDEHQQKR</sequence>
<evidence type="ECO:0008006" key="5">
    <source>
        <dbReference type="Google" id="ProtNLM"/>
    </source>
</evidence>
<dbReference type="Proteomes" id="UP000027586">
    <property type="component" value="Unassembled WGS sequence"/>
</dbReference>
<reference evidence="3" key="1">
    <citation type="submission" date="2013-08" db="EMBL/GenBank/DDBJ databases">
        <title>Gene expansion shapes genome architecture in the human pathogen Lichtheimia corymbifera: an evolutionary genomics analysis in the ancient terrestrial Mucorales (Mucoromycotina).</title>
        <authorList>
            <person name="Schwartze V.U."/>
            <person name="Winter S."/>
            <person name="Shelest E."/>
            <person name="Marcet-Houben M."/>
            <person name="Horn F."/>
            <person name="Wehner S."/>
            <person name="Hoffmann K."/>
            <person name="Riege K."/>
            <person name="Sammeth M."/>
            <person name="Nowrousian M."/>
            <person name="Valiante V."/>
            <person name="Linde J."/>
            <person name="Jacobsen I.D."/>
            <person name="Marz M."/>
            <person name="Brakhage A.A."/>
            <person name="Gabaldon T."/>
            <person name="Bocker S."/>
            <person name="Voigt K."/>
        </authorList>
    </citation>
    <scope>NUCLEOTIDE SEQUENCE [LARGE SCALE GENOMIC DNA]</scope>
    <source>
        <strain evidence="3">FSU 9682</strain>
    </source>
</reference>
<feature type="compositionally biased region" description="Basic and acidic residues" evidence="1">
    <location>
        <begin position="308"/>
        <end position="322"/>
    </location>
</feature>
<evidence type="ECO:0000313" key="4">
    <source>
        <dbReference type="Proteomes" id="UP000027586"/>
    </source>
</evidence>
<feature type="region of interest" description="Disordered" evidence="1">
    <location>
        <begin position="156"/>
        <end position="216"/>
    </location>
</feature>
<feature type="compositionally biased region" description="Polar residues" evidence="1">
    <location>
        <begin position="199"/>
        <end position="215"/>
    </location>
</feature>
<feature type="compositionally biased region" description="Low complexity" evidence="1">
    <location>
        <begin position="50"/>
        <end position="69"/>
    </location>
</feature>
<feature type="transmembrane region" description="Helical" evidence="2">
    <location>
        <begin position="89"/>
        <end position="113"/>
    </location>
</feature>
<feature type="compositionally biased region" description="Low complexity" evidence="1">
    <location>
        <begin position="243"/>
        <end position="255"/>
    </location>
</feature>
<keyword evidence="2" id="KW-0472">Membrane</keyword>
<dbReference type="EMBL" id="CBTN010000032">
    <property type="protein sequence ID" value="CDH55770.1"/>
    <property type="molecule type" value="Genomic_DNA"/>
</dbReference>
<feature type="compositionally biased region" description="Low complexity" evidence="1">
    <location>
        <begin position="323"/>
        <end position="337"/>
    </location>
</feature>
<feature type="region of interest" description="Disordered" evidence="1">
    <location>
        <begin position="240"/>
        <end position="358"/>
    </location>
</feature>